<comment type="similarity">
    <text evidence="2 9">Belongs to the UDP-glucose/GDP-mannose dehydrogenase family.</text>
</comment>
<dbReference type="InterPro" id="IPR028357">
    <property type="entry name" value="UDPglc_DH_bac"/>
</dbReference>
<dbReference type="Pfam" id="PF03721">
    <property type="entry name" value="UDPG_MGDP_dh_N"/>
    <property type="match status" value="1"/>
</dbReference>
<evidence type="ECO:0000256" key="11">
    <source>
        <dbReference type="PIRSR" id="PIRSR500134-2"/>
    </source>
</evidence>
<dbReference type="InterPro" id="IPR036291">
    <property type="entry name" value="NAD(P)-bd_dom_sf"/>
</dbReference>
<evidence type="ECO:0000256" key="6">
    <source>
        <dbReference type="ARBA" id="ARBA00023027"/>
    </source>
</evidence>
<feature type="binding site" evidence="12">
    <location>
        <position position="268"/>
    </location>
    <ligand>
        <name>NAD(+)</name>
        <dbReference type="ChEBI" id="CHEBI:57540"/>
    </ligand>
</feature>
<dbReference type="PANTHER" id="PTHR43750">
    <property type="entry name" value="UDP-GLUCOSE 6-DEHYDROGENASE TUAD"/>
    <property type="match status" value="1"/>
</dbReference>
<feature type="domain" description="UDP-glucose/GDP-mannose dehydrogenase C-terminal" evidence="13">
    <location>
        <begin position="319"/>
        <end position="423"/>
    </location>
</feature>
<dbReference type="UniPathway" id="UPA00038">
    <property type="reaction ID" value="UER00491"/>
</dbReference>
<feature type="binding site" evidence="12">
    <location>
        <position position="158"/>
    </location>
    <ligand>
        <name>NAD(+)</name>
        <dbReference type="ChEBI" id="CHEBI:57540"/>
    </ligand>
</feature>
<evidence type="ECO:0000256" key="7">
    <source>
        <dbReference type="ARBA" id="ARBA00047473"/>
    </source>
</evidence>
<dbReference type="EMBL" id="FKBS01000002">
    <property type="protein sequence ID" value="CZZ94030.1"/>
    <property type="molecule type" value="Genomic_DNA"/>
</dbReference>
<evidence type="ECO:0000256" key="9">
    <source>
        <dbReference type="PIRNR" id="PIRNR000124"/>
    </source>
</evidence>
<comment type="catalytic activity">
    <reaction evidence="7 9">
        <text>UDP-alpha-D-glucose + 2 NAD(+) + H2O = UDP-alpha-D-glucuronate + 2 NADH + 3 H(+)</text>
        <dbReference type="Rhea" id="RHEA:23596"/>
        <dbReference type="ChEBI" id="CHEBI:15377"/>
        <dbReference type="ChEBI" id="CHEBI:15378"/>
        <dbReference type="ChEBI" id="CHEBI:57540"/>
        <dbReference type="ChEBI" id="CHEBI:57945"/>
        <dbReference type="ChEBI" id="CHEBI:58052"/>
        <dbReference type="ChEBI" id="CHEBI:58885"/>
        <dbReference type="EC" id="1.1.1.22"/>
    </reaction>
</comment>
<evidence type="ECO:0000313" key="14">
    <source>
        <dbReference type="EMBL" id="CZZ94030.1"/>
    </source>
</evidence>
<evidence type="ECO:0000256" key="3">
    <source>
        <dbReference type="ARBA" id="ARBA00012954"/>
    </source>
</evidence>
<dbReference type="AlphaFoldDB" id="A0A146AY58"/>
<dbReference type="RefSeq" id="WP_066406520.1">
    <property type="nucleotide sequence ID" value="NZ_FKBS01000002.1"/>
</dbReference>
<feature type="binding site" evidence="12">
    <location>
        <position position="86"/>
    </location>
    <ligand>
        <name>NAD(+)</name>
        <dbReference type="ChEBI" id="CHEBI:57540"/>
    </ligand>
</feature>
<dbReference type="GO" id="GO:0051287">
    <property type="term" value="F:NAD binding"/>
    <property type="evidence" value="ECO:0007669"/>
    <property type="project" value="InterPro"/>
</dbReference>
<feature type="binding site" evidence="11">
    <location>
        <position position="209"/>
    </location>
    <ligand>
        <name>substrate</name>
    </ligand>
</feature>
<keyword evidence="5 9" id="KW-0560">Oxidoreductase</keyword>
<dbReference type="PANTHER" id="PTHR43750:SF3">
    <property type="entry name" value="UDP-GLUCOSE 6-DEHYDROGENASE TUAD"/>
    <property type="match status" value="1"/>
</dbReference>
<gene>
    <name evidence="14" type="primary">rkpK_1</name>
    <name evidence="14" type="ORF">SAMEA1982600_00181</name>
</gene>
<dbReference type="InterPro" id="IPR001732">
    <property type="entry name" value="UDP-Glc/GDP-Man_DH_N"/>
</dbReference>
<accession>A0A146AY58</accession>
<dbReference type="InterPro" id="IPR036220">
    <property type="entry name" value="UDP-Glc/GDP-Man_DH_C_sf"/>
</dbReference>
<organism evidence="14 15">
    <name type="scientific">Bordetella ansorpii</name>
    <dbReference type="NCBI Taxonomy" id="288768"/>
    <lineage>
        <taxon>Bacteria</taxon>
        <taxon>Pseudomonadati</taxon>
        <taxon>Pseudomonadota</taxon>
        <taxon>Betaproteobacteria</taxon>
        <taxon>Burkholderiales</taxon>
        <taxon>Alcaligenaceae</taxon>
        <taxon>Bordetella</taxon>
    </lineage>
</organism>
<feature type="active site" description="Nucleophile" evidence="10">
    <location>
        <position position="265"/>
    </location>
</feature>
<dbReference type="FunFam" id="1.20.5.100:FF:000001">
    <property type="entry name" value="UDP-glucose 6-dehydrogenase"/>
    <property type="match status" value="1"/>
</dbReference>
<evidence type="ECO:0000256" key="4">
    <source>
        <dbReference type="ARBA" id="ARBA00015132"/>
    </source>
</evidence>
<evidence type="ECO:0000313" key="15">
    <source>
        <dbReference type="Proteomes" id="UP000077037"/>
    </source>
</evidence>
<evidence type="ECO:0000256" key="10">
    <source>
        <dbReference type="PIRSR" id="PIRSR500134-1"/>
    </source>
</evidence>
<protein>
    <recommendedName>
        <fullName evidence="4 9">UDP-glucose 6-dehydrogenase</fullName>
        <ecNumber evidence="3 9">1.1.1.22</ecNumber>
    </recommendedName>
</protein>
<name>A0A146AY58_9BORD</name>
<evidence type="ECO:0000256" key="5">
    <source>
        <dbReference type="ARBA" id="ARBA00023002"/>
    </source>
</evidence>
<feature type="binding site" evidence="12">
    <location>
        <position position="333"/>
    </location>
    <ligand>
        <name>NAD(+)</name>
        <dbReference type="ChEBI" id="CHEBI:57540"/>
    </ligand>
</feature>
<evidence type="ECO:0000259" key="13">
    <source>
        <dbReference type="SMART" id="SM00984"/>
    </source>
</evidence>
<dbReference type="PROSITE" id="PS51257">
    <property type="entry name" value="PROKAR_LIPOPROTEIN"/>
    <property type="match status" value="1"/>
</dbReference>
<dbReference type="InterPro" id="IPR017476">
    <property type="entry name" value="UDP-Glc/GDP-Man"/>
</dbReference>
<feature type="binding site" evidence="11">
    <location>
        <position position="262"/>
    </location>
    <ligand>
        <name>substrate</name>
    </ligand>
</feature>
<proteinExistence type="inferred from homology"/>
<dbReference type="EC" id="1.1.1.22" evidence="3 9"/>
<keyword evidence="6 9" id="KW-0520">NAD</keyword>
<comment type="pathway">
    <text evidence="1">Nucleotide-sugar biosynthesis; UDP-alpha-D-glucuronate biosynthesis; UDP-alpha-D-glucuronate from UDP-alpha-D-glucose: step 1/1.</text>
</comment>
<dbReference type="PIRSF" id="PIRSF000124">
    <property type="entry name" value="UDPglc_GDPman_dh"/>
    <property type="match status" value="1"/>
</dbReference>
<dbReference type="InterPro" id="IPR008927">
    <property type="entry name" value="6-PGluconate_DH-like_C_sf"/>
</dbReference>
<dbReference type="SUPFAM" id="SSF51735">
    <property type="entry name" value="NAD(P)-binding Rossmann-fold domains"/>
    <property type="match status" value="1"/>
</dbReference>
<feature type="binding site" evidence="12">
    <location>
        <position position="30"/>
    </location>
    <ligand>
        <name>NAD(+)</name>
        <dbReference type="ChEBI" id="CHEBI:57540"/>
    </ligand>
</feature>
<evidence type="ECO:0000256" key="8">
    <source>
        <dbReference type="ARBA" id="ARBA00053241"/>
    </source>
</evidence>
<dbReference type="PIRSF" id="PIRSF500134">
    <property type="entry name" value="UDPglc_DH_bac"/>
    <property type="match status" value="1"/>
</dbReference>
<feature type="binding site" evidence="11">
    <location>
        <begin position="155"/>
        <end position="158"/>
    </location>
    <ligand>
        <name>substrate</name>
    </ligand>
</feature>
<comment type="function">
    <text evidence="8">Catalyzes the conversion of UDP-glucose into UDP-glucuronate, one of the precursors of teichuronic acid.</text>
</comment>
<feature type="binding site" evidence="11">
    <location>
        <begin position="254"/>
        <end position="258"/>
    </location>
    <ligand>
        <name>substrate</name>
    </ligand>
</feature>
<dbReference type="GO" id="GO:0006065">
    <property type="term" value="P:UDP-glucuronate biosynthetic process"/>
    <property type="evidence" value="ECO:0007669"/>
    <property type="project" value="UniProtKB-UniPathway"/>
</dbReference>
<dbReference type="SUPFAM" id="SSF48179">
    <property type="entry name" value="6-phosphogluconate dehydrogenase C-terminal domain-like"/>
    <property type="match status" value="1"/>
</dbReference>
<dbReference type="SUPFAM" id="SSF52413">
    <property type="entry name" value="UDP-glucose/GDP-mannose dehydrogenase C-terminal domain"/>
    <property type="match status" value="1"/>
</dbReference>
<sequence length="446" mass="47704">MKVAVFGVGYVGLVTGACLADAGNDVVCMDVDAGKIAQLNDGVIPIHEPGLDELVVRNHSAGRLRFTTDPGAALAGARVVFIAVGTPPDEDGSADLRHVLTVADSIGALARHDMVVVNKSTVPVGTADRVRVALAESQGRVGRRDALPVVSNPEFLKEGAAIDDFMRPDRIVLGGDADAVETLKALYAPFNRNHDRILVMDTRSAELTKYAANAMLATKISFMNEISNIAERVGASVENVRHGIGSDRRIGYDFIYAGAGYGGSCFPKDVRALAHTATSRGYTPRILQAVQAVNATQKQRLYGMIAHFYGGALAGRRIAVWGLAFKPRTDDMREAPSIDLLRALWAAGAVVSAYDPAAMDEARRLFGPRPDLQLCHSPEAAVAGADALAIVTEWQAFRSPDFERLARELRDRAIFDGRNLYDPGAVERAGLAYYGIGSGRSISMAD</sequence>
<evidence type="ECO:0000256" key="2">
    <source>
        <dbReference type="ARBA" id="ARBA00006601"/>
    </source>
</evidence>
<dbReference type="NCBIfam" id="TIGR03026">
    <property type="entry name" value="NDP-sugDHase"/>
    <property type="match status" value="1"/>
</dbReference>
<feature type="binding site" evidence="12">
    <location>
        <position position="35"/>
    </location>
    <ligand>
        <name>NAD(+)</name>
        <dbReference type="ChEBI" id="CHEBI:57540"/>
    </ligand>
</feature>
<dbReference type="Gene3D" id="1.20.5.100">
    <property type="entry name" value="Cytochrome c1, transmembrane anchor, C-terminal"/>
    <property type="match status" value="1"/>
</dbReference>
<evidence type="ECO:0000256" key="1">
    <source>
        <dbReference type="ARBA" id="ARBA00004701"/>
    </source>
</evidence>
<dbReference type="GO" id="GO:0003979">
    <property type="term" value="F:UDP-glucose 6-dehydrogenase activity"/>
    <property type="evidence" value="ECO:0007669"/>
    <property type="project" value="UniProtKB-EC"/>
</dbReference>
<dbReference type="Gene3D" id="3.40.50.720">
    <property type="entry name" value="NAD(P)-binding Rossmann-like Domain"/>
    <property type="match status" value="2"/>
</dbReference>
<evidence type="ECO:0000256" key="12">
    <source>
        <dbReference type="PIRSR" id="PIRSR500134-3"/>
    </source>
</evidence>
<feature type="binding site" evidence="11">
    <location>
        <position position="326"/>
    </location>
    <ligand>
        <name>substrate</name>
    </ligand>
</feature>
<dbReference type="InterPro" id="IPR014027">
    <property type="entry name" value="UDP-Glc/GDP-Man_DH_C"/>
</dbReference>
<dbReference type="Pfam" id="PF00984">
    <property type="entry name" value="UDPG_MGDP_dh"/>
    <property type="match status" value="1"/>
</dbReference>
<dbReference type="Pfam" id="PF03720">
    <property type="entry name" value="UDPG_MGDP_dh_C"/>
    <property type="match status" value="1"/>
</dbReference>
<dbReference type="OrthoDB" id="9803238at2"/>
<reference evidence="14 15" key="1">
    <citation type="submission" date="2016-03" db="EMBL/GenBank/DDBJ databases">
        <authorList>
            <consortium name="Pathogen Informatics"/>
        </authorList>
    </citation>
    <scope>NUCLEOTIDE SEQUENCE [LARGE SCALE GENOMIC DNA]</scope>
    <source>
        <strain evidence="14 15">NCTC13364</strain>
    </source>
</reference>
<dbReference type="InterPro" id="IPR014026">
    <property type="entry name" value="UDP-Glc/GDP-Man_DH_dimer"/>
</dbReference>
<dbReference type="SMART" id="SM00984">
    <property type="entry name" value="UDPG_MGDP_dh_C"/>
    <property type="match status" value="1"/>
</dbReference>
<feature type="binding site" evidence="12">
    <location>
        <position position="121"/>
    </location>
    <ligand>
        <name>NAD(+)</name>
        <dbReference type="ChEBI" id="CHEBI:57540"/>
    </ligand>
</feature>
<dbReference type="GO" id="GO:0000271">
    <property type="term" value="P:polysaccharide biosynthetic process"/>
    <property type="evidence" value="ECO:0007669"/>
    <property type="project" value="InterPro"/>
</dbReference>
<dbReference type="Proteomes" id="UP000077037">
    <property type="component" value="Unassembled WGS sequence"/>
</dbReference>